<organism evidence="2 3">
    <name type="scientific">Adineta steineri</name>
    <dbReference type="NCBI Taxonomy" id="433720"/>
    <lineage>
        <taxon>Eukaryota</taxon>
        <taxon>Metazoa</taxon>
        <taxon>Spiralia</taxon>
        <taxon>Gnathifera</taxon>
        <taxon>Rotifera</taxon>
        <taxon>Eurotatoria</taxon>
        <taxon>Bdelloidea</taxon>
        <taxon>Adinetida</taxon>
        <taxon>Adinetidae</taxon>
        <taxon>Adineta</taxon>
    </lineage>
</organism>
<evidence type="ECO:0000313" key="2">
    <source>
        <dbReference type="EMBL" id="CAF4209875.1"/>
    </source>
</evidence>
<evidence type="ECO:0000256" key="1">
    <source>
        <dbReference type="SAM" id="MobiDB-lite"/>
    </source>
</evidence>
<accession>A0A820BQ43</accession>
<evidence type="ECO:0000313" key="3">
    <source>
        <dbReference type="Proteomes" id="UP000663881"/>
    </source>
</evidence>
<protein>
    <submittedName>
        <fullName evidence="2">Uncharacterized protein</fullName>
    </submittedName>
</protein>
<comment type="caution">
    <text evidence="2">The sequence shown here is derived from an EMBL/GenBank/DDBJ whole genome shotgun (WGS) entry which is preliminary data.</text>
</comment>
<sequence length="56" mass="6251">MTNSPVPIRRQSQTEILTESTNIRTSTPIFNTLISEKFDLPNSLKVNEALNNSTTS</sequence>
<dbReference type="EMBL" id="CAJOAY010009739">
    <property type="protein sequence ID" value="CAF4209875.1"/>
    <property type="molecule type" value="Genomic_DNA"/>
</dbReference>
<gene>
    <name evidence="2" type="ORF">OKA104_LOCUS41454</name>
</gene>
<feature type="non-terminal residue" evidence="2">
    <location>
        <position position="56"/>
    </location>
</feature>
<dbReference type="Proteomes" id="UP000663881">
    <property type="component" value="Unassembled WGS sequence"/>
</dbReference>
<name>A0A820BQ43_9BILA</name>
<dbReference type="AlphaFoldDB" id="A0A820BQ43"/>
<feature type="region of interest" description="Disordered" evidence="1">
    <location>
        <begin position="1"/>
        <end position="20"/>
    </location>
</feature>
<reference evidence="2" key="1">
    <citation type="submission" date="2021-02" db="EMBL/GenBank/DDBJ databases">
        <authorList>
            <person name="Nowell W R."/>
        </authorList>
    </citation>
    <scope>NUCLEOTIDE SEQUENCE</scope>
</reference>
<proteinExistence type="predicted"/>